<dbReference type="SUPFAM" id="SSF46785">
    <property type="entry name" value="Winged helix' DNA-binding domain"/>
    <property type="match status" value="1"/>
</dbReference>
<evidence type="ECO:0000256" key="5">
    <source>
        <dbReference type="PIRSR" id="PIRSR640198-2"/>
    </source>
</evidence>
<name>G9WMH9_9FIRM</name>
<dbReference type="AlphaFoldDB" id="G9WMH9"/>
<gene>
    <name evidence="10" type="ORF">HMPREF9625_00562</name>
</gene>
<evidence type="ECO:0000259" key="8">
    <source>
        <dbReference type="PROSITE" id="PS50949"/>
    </source>
</evidence>
<feature type="binding site" evidence="5">
    <location>
        <begin position="184"/>
        <end position="191"/>
    </location>
    <ligand>
        <name>ATP</name>
        <dbReference type="ChEBI" id="CHEBI:30616"/>
    </ligand>
</feature>
<evidence type="ECO:0000259" key="9">
    <source>
        <dbReference type="PROSITE" id="PS51459"/>
    </source>
</evidence>
<feature type="domain" description="HTH gntR-type" evidence="8">
    <location>
        <begin position="269"/>
        <end position="336"/>
    </location>
</feature>
<dbReference type="PANTHER" id="PTHR13504">
    <property type="entry name" value="FIDO DOMAIN-CONTAINING PROTEIN DDB_G0283145"/>
    <property type="match status" value="1"/>
</dbReference>
<dbReference type="PANTHER" id="PTHR13504:SF38">
    <property type="entry name" value="FIDO DOMAIN-CONTAINING PROTEIN"/>
    <property type="match status" value="1"/>
</dbReference>
<evidence type="ECO:0000256" key="1">
    <source>
        <dbReference type="ARBA" id="ARBA00023015"/>
    </source>
</evidence>
<dbReference type="Gene3D" id="1.10.3290.10">
    <property type="entry name" value="Fido-like domain"/>
    <property type="match status" value="1"/>
</dbReference>
<organism evidence="10 11">
    <name type="scientific">Oribacterium parvum ACB1</name>
    <dbReference type="NCBI Taxonomy" id="796943"/>
    <lineage>
        <taxon>Bacteria</taxon>
        <taxon>Bacillati</taxon>
        <taxon>Bacillota</taxon>
        <taxon>Clostridia</taxon>
        <taxon>Lachnospirales</taxon>
        <taxon>Lachnospiraceae</taxon>
        <taxon>Oribacterium</taxon>
    </lineage>
</organism>
<evidence type="ECO:0000259" key="7">
    <source>
        <dbReference type="PROSITE" id="PS50943"/>
    </source>
</evidence>
<protein>
    <recommendedName>
        <fullName evidence="12">Fido domain-containing protein</fullName>
    </recommendedName>
</protein>
<feature type="binding site" evidence="5">
    <location>
        <begin position="221"/>
        <end position="222"/>
    </location>
    <ligand>
        <name>ATP</name>
        <dbReference type="ChEBI" id="CHEBI:30616"/>
    </ligand>
</feature>
<dbReference type="Proteomes" id="UP000018461">
    <property type="component" value="Unassembled WGS sequence"/>
</dbReference>
<dbReference type="InterPro" id="IPR036597">
    <property type="entry name" value="Fido-like_dom_sf"/>
</dbReference>
<reference evidence="10" key="1">
    <citation type="submission" date="2011-08" db="EMBL/GenBank/DDBJ databases">
        <authorList>
            <consortium name="The Broad Institute Genome Sequencing Platform"/>
            <person name="Earl A."/>
            <person name="Ward D."/>
            <person name="Feldgarden M."/>
            <person name="Gevers D."/>
            <person name="Sizova M."/>
            <person name="Hazen A."/>
            <person name="Epstein S."/>
            <person name="Young S.K."/>
            <person name="Zeng Q."/>
            <person name="Gargeya S."/>
            <person name="Fitzgerald M."/>
            <person name="Haas B."/>
            <person name="Abouelleil A."/>
            <person name="Alvarado L."/>
            <person name="Arachchi H.M."/>
            <person name="Berlin A."/>
            <person name="Brown A."/>
            <person name="Chapman S.B."/>
            <person name="Chen Z."/>
            <person name="Dunbar C."/>
            <person name="Freedman E."/>
            <person name="Gearin G."/>
            <person name="Gellesch M."/>
            <person name="Goldberg J."/>
            <person name="Griggs A."/>
            <person name="Gujja S."/>
            <person name="Heiman D."/>
            <person name="Howarth C."/>
            <person name="Larson L."/>
            <person name="Lui A."/>
            <person name="MacDonald P.J.P."/>
            <person name="Montmayeur A."/>
            <person name="Murphy C."/>
            <person name="Neiman D."/>
            <person name="Pearson M."/>
            <person name="Priest M."/>
            <person name="Roberts A."/>
            <person name="Saif S."/>
            <person name="Shea T."/>
            <person name="Shenoy N."/>
            <person name="Sisk P."/>
            <person name="Stolte C."/>
            <person name="Sykes S."/>
            <person name="Wortman J."/>
            <person name="Nusbaum C."/>
            <person name="Birren B."/>
        </authorList>
    </citation>
    <scope>NUCLEOTIDE SEQUENCE [LARGE SCALE GENOMIC DNA]</scope>
    <source>
        <strain evidence="10">ACB1</strain>
    </source>
</reference>
<accession>G9WMH9</accession>
<feature type="site" description="Important for autoinhibition of adenylyltransferase activity" evidence="6">
    <location>
        <position position="57"/>
    </location>
</feature>
<keyword evidence="3" id="KW-0804">Transcription</keyword>
<dbReference type="Pfam" id="PF13412">
    <property type="entry name" value="HTH_24"/>
    <property type="match status" value="1"/>
</dbReference>
<evidence type="ECO:0000256" key="4">
    <source>
        <dbReference type="PIRSR" id="PIRSR640198-1"/>
    </source>
</evidence>
<dbReference type="InterPro" id="IPR000524">
    <property type="entry name" value="Tscrpt_reg_HTH_GntR"/>
</dbReference>
<dbReference type="SUPFAM" id="SSF140931">
    <property type="entry name" value="Fic-like"/>
    <property type="match status" value="1"/>
</dbReference>
<keyword evidence="5" id="KW-0067">ATP-binding</keyword>
<keyword evidence="2" id="KW-0238">DNA-binding</keyword>
<dbReference type="PROSITE" id="PS50949">
    <property type="entry name" value="HTH_GNTR"/>
    <property type="match status" value="1"/>
</dbReference>
<keyword evidence="5" id="KW-0547">Nucleotide-binding</keyword>
<dbReference type="InterPro" id="IPR011991">
    <property type="entry name" value="ArsR-like_HTH"/>
</dbReference>
<feature type="domain" description="Fido" evidence="9">
    <location>
        <begin position="101"/>
        <end position="243"/>
    </location>
</feature>
<proteinExistence type="predicted"/>
<dbReference type="InterPro" id="IPR001387">
    <property type="entry name" value="Cro/C1-type_HTH"/>
</dbReference>
<evidence type="ECO:0000256" key="3">
    <source>
        <dbReference type="ARBA" id="ARBA00023163"/>
    </source>
</evidence>
<dbReference type="GO" id="GO:0003677">
    <property type="term" value="F:DNA binding"/>
    <property type="evidence" value="ECO:0007669"/>
    <property type="project" value="UniProtKB-KW"/>
</dbReference>
<dbReference type="InterPro" id="IPR040198">
    <property type="entry name" value="Fido_containing"/>
</dbReference>
<reference evidence="10" key="2">
    <citation type="submission" date="2013-03" db="EMBL/GenBank/DDBJ databases">
        <title>The Genome Sequence of Oribacterium sp. ACB1.</title>
        <authorList>
            <consortium name="The Broad Institute Genomics Platform"/>
            <consortium name="The Broad Institute Genome Sequencing Center for Infectious Disease"/>
            <person name="Earl A."/>
            <person name="Ward D."/>
            <person name="Feldgarden M."/>
            <person name="Gevers D."/>
            <person name="Sizova M."/>
            <person name="Hazen A."/>
            <person name="Epstein S."/>
            <person name="Walker B."/>
            <person name="Young S."/>
            <person name="Zeng Q."/>
            <person name="Gargeya S."/>
            <person name="Fitzgerald M."/>
            <person name="Haas B."/>
            <person name="Abouelleil A."/>
            <person name="Allen A.W."/>
            <person name="Alvarado L."/>
            <person name="Arachchi H.M."/>
            <person name="Berlin A.M."/>
            <person name="Chapman S.B."/>
            <person name="Gainer-Dewar J."/>
            <person name="Goldberg J."/>
            <person name="Griggs A."/>
            <person name="Gujja S."/>
            <person name="Hansen M."/>
            <person name="Howarth C."/>
            <person name="Imamovic A."/>
            <person name="Ireland A."/>
            <person name="Larimer J."/>
            <person name="McCowan C."/>
            <person name="Murphy C."/>
            <person name="Pearson M."/>
            <person name="Poon T.W."/>
            <person name="Priest M."/>
            <person name="Roberts A."/>
            <person name="Saif S."/>
            <person name="Shea T."/>
            <person name="Sisk P."/>
            <person name="Sykes S."/>
            <person name="Wortman J."/>
            <person name="Nusbaum C."/>
            <person name="Birren B."/>
        </authorList>
    </citation>
    <scope>NUCLEOTIDE SEQUENCE [LARGE SCALE GENOMIC DNA]</scope>
    <source>
        <strain evidence="10">ACB1</strain>
    </source>
</reference>
<comment type="caution">
    <text evidence="10">The sequence shown here is derived from an EMBL/GenBank/DDBJ whole genome shotgun (WGS) entry which is preliminary data.</text>
</comment>
<feature type="binding site" evidence="5">
    <location>
        <position position="230"/>
    </location>
    <ligand>
        <name>ATP</name>
        <dbReference type="ChEBI" id="CHEBI:30616"/>
    </ligand>
</feature>
<evidence type="ECO:0000313" key="10">
    <source>
        <dbReference type="EMBL" id="EHL11732.1"/>
    </source>
</evidence>
<dbReference type="InterPro" id="IPR003812">
    <property type="entry name" value="Fido"/>
</dbReference>
<evidence type="ECO:0008006" key="12">
    <source>
        <dbReference type="Google" id="ProtNLM"/>
    </source>
</evidence>
<dbReference type="GO" id="GO:0005524">
    <property type="term" value="F:ATP binding"/>
    <property type="evidence" value="ECO:0007669"/>
    <property type="project" value="UniProtKB-KW"/>
</dbReference>
<keyword evidence="1" id="KW-0805">Transcription regulation</keyword>
<dbReference type="PROSITE" id="PS50943">
    <property type="entry name" value="HTH_CROC1"/>
    <property type="match status" value="1"/>
</dbReference>
<dbReference type="InterPro" id="IPR036388">
    <property type="entry name" value="WH-like_DNA-bd_sf"/>
</dbReference>
<dbReference type="CDD" id="cd00090">
    <property type="entry name" value="HTH_ARSR"/>
    <property type="match status" value="1"/>
</dbReference>
<keyword evidence="11" id="KW-1185">Reference proteome</keyword>
<dbReference type="RefSeq" id="WP_009534424.1">
    <property type="nucleotide sequence ID" value="NZ_KE148312.1"/>
</dbReference>
<dbReference type="Pfam" id="PF02661">
    <property type="entry name" value="Fic"/>
    <property type="match status" value="1"/>
</dbReference>
<dbReference type="STRING" id="796943.HMPREF9625_00562"/>
<evidence type="ECO:0000256" key="2">
    <source>
        <dbReference type="ARBA" id="ARBA00023125"/>
    </source>
</evidence>
<feature type="active site" evidence="4">
    <location>
        <position position="180"/>
    </location>
</feature>
<dbReference type="PATRIC" id="fig|796943.3.peg.960"/>
<feature type="domain" description="HTH cro/C1-type" evidence="7">
    <location>
        <begin position="284"/>
        <end position="311"/>
    </location>
</feature>
<dbReference type="EMBL" id="AFZC02000003">
    <property type="protein sequence ID" value="EHL11732.1"/>
    <property type="molecule type" value="Genomic_DNA"/>
</dbReference>
<evidence type="ECO:0000256" key="6">
    <source>
        <dbReference type="PIRSR" id="PIRSR640198-3"/>
    </source>
</evidence>
<sequence>MSETYQPPFRMTEEITNLIVEIGQYVGSITTYESMYRNPVLRRENRIKSIYSSLAIEQNTLSLDQVSDVINGKRVLGPPEDIREVKNAYEAYEHVSELDPYSIKNLLYAHKLMTEGLVKEAGRFRSGNVGVYAGECLIHAGTPARYVPDLISQLMAWLKESKYHPLVKSCIFHYEFEFIHPFMDGNGRTGRLWQSLILRKWNDLFAWLPVETLVHENQEEYYRVLQKADNAGDSTEFVEFMLGMIRNALKELRDNQNHDTNEANAEANREANEAESGAIEDQILRLIRANPKISQTRIAEEIGVSRSTIQRAFAKLMEGGLVRRSGGTRGSWIIQEKHGYGRA</sequence>
<dbReference type="InterPro" id="IPR036390">
    <property type="entry name" value="WH_DNA-bd_sf"/>
</dbReference>
<dbReference type="PROSITE" id="PS51459">
    <property type="entry name" value="FIDO"/>
    <property type="match status" value="1"/>
</dbReference>
<dbReference type="HOGENOM" id="CLU_047250_0_0_9"/>
<evidence type="ECO:0000313" key="11">
    <source>
        <dbReference type="Proteomes" id="UP000018461"/>
    </source>
</evidence>
<dbReference type="GO" id="GO:0003700">
    <property type="term" value="F:DNA-binding transcription factor activity"/>
    <property type="evidence" value="ECO:0007669"/>
    <property type="project" value="InterPro"/>
</dbReference>
<dbReference type="Gene3D" id="1.10.10.10">
    <property type="entry name" value="Winged helix-like DNA-binding domain superfamily/Winged helix DNA-binding domain"/>
    <property type="match status" value="1"/>
</dbReference>